<name>A0A1G2HKK0_9BACT</name>
<dbReference type="InterPro" id="IPR016181">
    <property type="entry name" value="Acyl_CoA_acyltransferase"/>
</dbReference>
<evidence type="ECO:0000256" key="3">
    <source>
        <dbReference type="ARBA" id="ARBA00022679"/>
    </source>
</evidence>
<dbReference type="GO" id="GO:0005737">
    <property type="term" value="C:cytoplasm"/>
    <property type="evidence" value="ECO:0007669"/>
    <property type="project" value="UniProtKB-SubCell"/>
</dbReference>
<dbReference type="InterPro" id="IPR006464">
    <property type="entry name" value="AcTrfase_RimI/Ard1"/>
</dbReference>
<dbReference type="Pfam" id="PF00583">
    <property type="entry name" value="Acetyltransf_1"/>
    <property type="match status" value="1"/>
</dbReference>
<dbReference type="NCBIfam" id="TIGR01575">
    <property type="entry name" value="rimI"/>
    <property type="match status" value="1"/>
</dbReference>
<dbReference type="EC" id="2.3.1.266" evidence="5"/>
<comment type="catalytic activity">
    <reaction evidence="5">
        <text>N-terminal L-alanyl-[ribosomal protein bS18] + acetyl-CoA = N-terminal N(alpha)-acetyl-L-alanyl-[ribosomal protein bS18] + CoA + H(+)</text>
        <dbReference type="Rhea" id="RHEA:43756"/>
        <dbReference type="Rhea" id="RHEA-COMP:10676"/>
        <dbReference type="Rhea" id="RHEA-COMP:10677"/>
        <dbReference type="ChEBI" id="CHEBI:15378"/>
        <dbReference type="ChEBI" id="CHEBI:57287"/>
        <dbReference type="ChEBI" id="CHEBI:57288"/>
        <dbReference type="ChEBI" id="CHEBI:64718"/>
        <dbReference type="ChEBI" id="CHEBI:83683"/>
        <dbReference type="EC" id="2.3.1.266"/>
    </reaction>
</comment>
<evidence type="ECO:0000256" key="4">
    <source>
        <dbReference type="ARBA" id="ARBA00023315"/>
    </source>
</evidence>
<accession>A0A1G2HKK0</accession>
<proteinExistence type="inferred from homology"/>
<protein>
    <recommendedName>
        <fullName evidence="5">[Ribosomal protein bS18]-alanine N-acetyltransferase</fullName>
        <ecNumber evidence="5">2.3.1.266</ecNumber>
    </recommendedName>
</protein>
<dbReference type="PANTHER" id="PTHR43420">
    <property type="entry name" value="ACETYLTRANSFERASE"/>
    <property type="match status" value="1"/>
</dbReference>
<dbReference type="EMBL" id="MHOL01000010">
    <property type="protein sequence ID" value="OGZ62983.1"/>
    <property type="molecule type" value="Genomic_DNA"/>
</dbReference>
<comment type="caution">
    <text evidence="7">The sequence shown here is derived from an EMBL/GenBank/DDBJ whole genome shotgun (WGS) entry which is preliminary data.</text>
</comment>
<keyword evidence="2 5" id="KW-0963">Cytoplasm</keyword>
<dbReference type="Proteomes" id="UP000178991">
    <property type="component" value="Unassembled WGS sequence"/>
</dbReference>
<keyword evidence="3 7" id="KW-0808">Transferase</keyword>
<dbReference type="InterPro" id="IPR050680">
    <property type="entry name" value="YpeA/RimI_acetyltransf"/>
</dbReference>
<evidence type="ECO:0000313" key="7">
    <source>
        <dbReference type="EMBL" id="OGZ62983.1"/>
    </source>
</evidence>
<dbReference type="AlphaFoldDB" id="A0A1G2HKK0"/>
<evidence type="ECO:0000256" key="1">
    <source>
        <dbReference type="ARBA" id="ARBA00005395"/>
    </source>
</evidence>
<dbReference type="PROSITE" id="PS51186">
    <property type="entry name" value="GNAT"/>
    <property type="match status" value="1"/>
</dbReference>
<sequence>MIRRNHPEVFQIEKQSFKRAWTEDDFLCCLRQRNCIGMVAELSNLKVVGFMIYELHKSKLHILNFAVHPSYRRSGVGAQMVDKLISKLSSHRRTNITLEIRETNLPAQLFFAKQGFLAVGKILKGFYEDTGEDGYLMKYQSLWHEDE</sequence>
<dbReference type="SUPFAM" id="SSF55729">
    <property type="entry name" value="Acyl-CoA N-acyltransferases (Nat)"/>
    <property type="match status" value="1"/>
</dbReference>
<comment type="function">
    <text evidence="5">Acetylates the N-terminal alanine of ribosomal protein bS18.</text>
</comment>
<organism evidence="7 8">
    <name type="scientific">Candidatus Staskawiczbacteria bacterium RIFCSPHIGHO2_01_FULL_34_27</name>
    <dbReference type="NCBI Taxonomy" id="1802199"/>
    <lineage>
        <taxon>Bacteria</taxon>
        <taxon>Candidatus Staskawicziibacteriota</taxon>
    </lineage>
</organism>
<evidence type="ECO:0000256" key="5">
    <source>
        <dbReference type="RuleBase" id="RU363094"/>
    </source>
</evidence>
<evidence type="ECO:0000313" key="8">
    <source>
        <dbReference type="Proteomes" id="UP000178991"/>
    </source>
</evidence>
<dbReference type="CDD" id="cd04301">
    <property type="entry name" value="NAT_SF"/>
    <property type="match status" value="1"/>
</dbReference>
<dbReference type="Gene3D" id="3.40.630.30">
    <property type="match status" value="1"/>
</dbReference>
<comment type="subcellular location">
    <subcellularLocation>
        <location evidence="5">Cytoplasm</location>
    </subcellularLocation>
</comment>
<reference evidence="7 8" key="1">
    <citation type="journal article" date="2016" name="Nat. Commun.">
        <title>Thousands of microbial genomes shed light on interconnected biogeochemical processes in an aquifer system.</title>
        <authorList>
            <person name="Anantharaman K."/>
            <person name="Brown C.T."/>
            <person name="Hug L.A."/>
            <person name="Sharon I."/>
            <person name="Castelle C.J."/>
            <person name="Probst A.J."/>
            <person name="Thomas B.C."/>
            <person name="Singh A."/>
            <person name="Wilkins M.J."/>
            <person name="Karaoz U."/>
            <person name="Brodie E.L."/>
            <person name="Williams K.H."/>
            <person name="Hubbard S.S."/>
            <person name="Banfield J.F."/>
        </authorList>
    </citation>
    <scope>NUCLEOTIDE SEQUENCE [LARGE SCALE GENOMIC DNA]</scope>
</reference>
<feature type="domain" description="N-acetyltransferase" evidence="6">
    <location>
        <begin position="1"/>
        <end position="142"/>
    </location>
</feature>
<gene>
    <name evidence="7" type="ORF">A2639_01650</name>
</gene>
<evidence type="ECO:0000256" key="2">
    <source>
        <dbReference type="ARBA" id="ARBA00022490"/>
    </source>
</evidence>
<dbReference type="GO" id="GO:0008999">
    <property type="term" value="F:protein-N-terminal-alanine acetyltransferase activity"/>
    <property type="evidence" value="ECO:0007669"/>
    <property type="project" value="UniProtKB-EC"/>
</dbReference>
<keyword evidence="4" id="KW-0012">Acyltransferase</keyword>
<evidence type="ECO:0000259" key="6">
    <source>
        <dbReference type="PROSITE" id="PS51186"/>
    </source>
</evidence>
<comment type="similarity">
    <text evidence="1 5">Belongs to the acetyltransferase family. RimI subfamily.</text>
</comment>
<dbReference type="InterPro" id="IPR000182">
    <property type="entry name" value="GNAT_dom"/>
</dbReference>
<dbReference type="PANTHER" id="PTHR43420:SF44">
    <property type="entry name" value="ACETYLTRANSFERASE YPEA"/>
    <property type="match status" value="1"/>
</dbReference>